<sequence>MSKTYKMTHPDASHLWPLVRQGDFIDGYATTSDLSPQEALDIGLAMPKWADALLRLRNIIVRPLGLKTGTAADGRDAIFPIHYTSETEIIIGTDDTHLNFRISVMRQNDHIHMATWVHRNNWIGRVYLILVMPFHIAIVRNAMRQIAKASTIASHPQAQ</sequence>
<evidence type="ECO:0000313" key="1">
    <source>
        <dbReference type="EMBL" id="ALI54799.1"/>
    </source>
</evidence>
<dbReference type="KEGG" id="cmar:IMCC12053_851"/>
<reference evidence="1 2" key="1">
    <citation type="submission" date="2015-05" db="EMBL/GenBank/DDBJ databases">
        <authorList>
            <person name="Wang D.B."/>
            <person name="Wang M."/>
        </authorList>
    </citation>
    <scope>NUCLEOTIDE SEQUENCE [LARGE SCALE GENOMIC DNA]</scope>
    <source>
        <strain evidence="1 2">IMCC 12053</strain>
    </source>
</reference>
<proteinExistence type="predicted"/>
<dbReference type="InterPro" id="IPR021295">
    <property type="entry name" value="DUF2867"/>
</dbReference>
<dbReference type="RefSeq" id="WP_062216010.1">
    <property type="nucleotide sequence ID" value="NZ_CP012023.1"/>
</dbReference>
<dbReference type="AlphaFoldDB" id="A0A0N9ZN36"/>
<gene>
    <name evidence="1" type="ORF">IMCC12053_851</name>
</gene>
<dbReference type="EMBL" id="CP012023">
    <property type="protein sequence ID" value="ALI54799.1"/>
    <property type="molecule type" value="Genomic_DNA"/>
</dbReference>
<dbReference type="PATRIC" id="fig|1397108.4.peg.880"/>
<evidence type="ECO:0000313" key="2">
    <source>
        <dbReference type="Proteomes" id="UP000064920"/>
    </source>
</evidence>
<dbReference type="Pfam" id="PF11066">
    <property type="entry name" value="DUF2867"/>
    <property type="match status" value="1"/>
</dbReference>
<keyword evidence="2" id="KW-1185">Reference proteome</keyword>
<dbReference type="STRING" id="1397108.IMCC12053_851"/>
<protein>
    <submittedName>
        <fullName evidence="1">Uncharacterized protein</fullName>
    </submittedName>
</protein>
<name>A0A0N9ZN36_9RHOB</name>
<dbReference type="OrthoDB" id="7058586at2"/>
<dbReference type="Proteomes" id="UP000064920">
    <property type="component" value="Chromosome"/>
</dbReference>
<accession>A0A0N9ZN36</accession>
<organism evidence="1 2">
    <name type="scientific">Celeribacter marinus</name>
    <dbReference type="NCBI Taxonomy" id="1397108"/>
    <lineage>
        <taxon>Bacteria</taxon>
        <taxon>Pseudomonadati</taxon>
        <taxon>Pseudomonadota</taxon>
        <taxon>Alphaproteobacteria</taxon>
        <taxon>Rhodobacterales</taxon>
        <taxon>Roseobacteraceae</taxon>
        <taxon>Celeribacter</taxon>
    </lineage>
</organism>